<evidence type="ECO:0000313" key="1">
    <source>
        <dbReference type="Ensembl" id="ENSOCUP00000038985.1"/>
    </source>
</evidence>
<dbReference type="GO" id="GO:0048471">
    <property type="term" value="C:perinuclear region of cytoplasm"/>
    <property type="evidence" value="ECO:0007669"/>
    <property type="project" value="Ensembl"/>
</dbReference>
<keyword evidence="2" id="KW-1185">Reference proteome</keyword>
<dbReference type="InterPro" id="IPR009991">
    <property type="entry name" value="DCTN3"/>
</dbReference>
<dbReference type="PANTHER" id="PTHR28360">
    <property type="entry name" value="DYNACTIN SUBUNIT 3"/>
    <property type="match status" value="1"/>
</dbReference>
<reference evidence="1 2" key="1">
    <citation type="journal article" date="2011" name="Nature">
        <title>A high-resolution map of human evolutionary constraint using 29 mammals.</title>
        <authorList>
            <person name="Lindblad-Toh K."/>
            <person name="Garber M."/>
            <person name="Zuk O."/>
            <person name="Lin M.F."/>
            <person name="Parker B.J."/>
            <person name="Washietl S."/>
            <person name="Kheradpour P."/>
            <person name="Ernst J."/>
            <person name="Jordan G."/>
            <person name="Mauceli E."/>
            <person name="Ward L.D."/>
            <person name="Lowe C.B."/>
            <person name="Holloway A.K."/>
            <person name="Clamp M."/>
            <person name="Gnerre S."/>
            <person name="Alfoldi J."/>
            <person name="Beal K."/>
            <person name="Chang J."/>
            <person name="Clawson H."/>
            <person name="Cuff J."/>
            <person name="Di Palma F."/>
            <person name="Fitzgerald S."/>
            <person name="Flicek P."/>
            <person name="Guttman M."/>
            <person name="Hubisz M.J."/>
            <person name="Jaffe D.B."/>
            <person name="Jungreis I."/>
            <person name="Kent W.J."/>
            <person name="Kostka D."/>
            <person name="Lara M."/>
            <person name="Martins A.L."/>
            <person name="Massingham T."/>
            <person name="Moltke I."/>
            <person name="Raney B.J."/>
            <person name="Rasmussen M.D."/>
            <person name="Robinson J."/>
            <person name="Stark A."/>
            <person name="Vilella A.J."/>
            <person name="Wen J."/>
            <person name="Xie X."/>
            <person name="Zody M.C."/>
            <person name="Baldwin J."/>
            <person name="Bloom T."/>
            <person name="Chin C.W."/>
            <person name="Heiman D."/>
            <person name="Nicol R."/>
            <person name="Nusbaum C."/>
            <person name="Young S."/>
            <person name="Wilkinson J."/>
            <person name="Worley K.C."/>
            <person name="Kovar C.L."/>
            <person name="Muzny D.M."/>
            <person name="Gibbs R.A."/>
            <person name="Cree A."/>
            <person name="Dihn H.H."/>
            <person name="Fowler G."/>
            <person name="Jhangiani S."/>
            <person name="Joshi V."/>
            <person name="Lee S."/>
            <person name="Lewis L.R."/>
            <person name="Nazareth L.V."/>
            <person name="Okwuonu G."/>
            <person name="Santibanez J."/>
            <person name="Warren W.C."/>
            <person name="Mardis E.R."/>
            <person name="Weinstock G.M."/>
            <person name="Wilson R.K."/>
            <person name="Delehaunty K."/>
            <person name="Dooling D."/>
            <person name="Fronik C."/>
            <person name="Fulton L."/>
            <person name="Fulton B."/>
            <person name="Graves T."/>
            <person name="Minx P."/>
            <person name="Sodergren E."/>
            <person name="Birney E."/>
            <person name="Margulies E.H."/>
            <person name="Herrero J."/>
            <person name="Green E.D."/>
            <person name="Haussler D."/>
            <person name="Siepel A."/>
            <person name="Goldman N."/>
            <person name="Pollard K.S."/>
            <person name="Pedersen J.S."/>
            <person name="Lander E.S."/>
            <person name="Kellis M."/>
        </authorList>
    </citation>
    <scope>NUCLEOTIDE SEQUENCE [LARGE SCALE GENOMIC DNA]</scope>
    <source>
        <strain evidence="1 2">Thorbecke inbred</strain>
    </source>
</reference>
<dbReference type="STRING" id="9986.ENSOCUP00000038985"/>
<organism evidence="1 2">
    <name type="scientific">Oryctolagus cuniculus</name>
    <name type="common">Rabbit</name>
    <dbReference type="NCBI Taxonomy" id="9986"/>
    <lineage>
        <taxon>Eukaryota</taxon>
        <taxon>Metazoa</taxon>
        <taxon>Chordata</taxon>
        <taxon>Craniata</taxon>
        <taxon>Vertebrata</taxon>
        <taxon>Euteleostomi</taxon>
        <taxon>Mammalia</taxon>
        <taxon>Eutheria</taxon>
        <taxon>Euarchontoglires</taxon>
        <taxon>Glires</taxon>
        <taxon>Lagomorpha</taxon>
        <taxon>Leporidae</taxon>
        <taxon>Oryctolagus</taxon>
    </lineage>
</organism>
<dbReference type="Bgee" id="ENSOCUG00000000358">
    <property type="expression patterns" value="Expressed in brain and 19 other cell types or tissues"/>
</dbReference>
<dbReference type="GeneTree" id="ENSGT00390000016210"/>
<sequence length="226" mass="24192">MAALTDVQRLQARVEELERWVYGPGGVRGSRKVADGLVKVQVALGNIASKRERVKILYKKIEDLIKYLDPEYIDRIAIPDASKLQFILAEEQFILAQVALLEQVDALVPMLDSAHIKGTPCDCGPAPPRLGTRVGTRVGGQDGPGPQAPRARAGFAPCVFLTLGVPATFAGMTVTSGESPVSTYANLGLREPAELWGSFCLRPSPSASLCLGVAEPRSCQSPCQAH</sequence>
<name>A0A5F9CYT8_RABIT</name>
<protein>
    <submittedName>
        <fullName evidence="1">Dynactin subunit 3</fullName>
    </submittedName>
</protein>
<dbReference type="AlphaFoldDB" id="A0A5F9CYT8"/>
<dbReference type="Ensembl" id="ENSOCUT00000064073.1">
    <property type="protein sequence ID" value="ENSOCUP00000038985.1"/>
    <property type="gene ID" value="ENSOCUG00000000358.2"/>
</dbReference>
<dbReference type="EMBL" id="AAGW02033488">
    <property type="status" value="NOT_ANNOTATED_CDS"/>
    <property type="molecule type" value="Genomic_DNA"/>
</dbReference>
<evidence type="ECO:0000313" key="2">
    <source>
        <dbReference type="Proteomes" id="UP000001811"/>
    </source>
</evidence>
<dbReference type="GO" id="GO:0005829">
    <property type="term" value="C:cytosol"/>
    <property type="evidence" value="ECO:0007669"/>
    <property type="project" value="Ensembl"/>
</dbReference>
<dbReference type="FunCoup" id="A0A5F9CYT8">
    <property type="interactions" value="898"/>
</dbReference>
<dbReference type="InParanoid" id="A0A5F9CYT8"/>
<dbReference type="Proteomes" id="UP000001811">
    <property type="component" value="Chromosome 1"/>
</dbReference>
<reference evidence="1" key="2">
    <citation type="submission" date="2025-08" db="UniProtKB">
        <authorList>
            <consortium name="Ensembl"/>
        </authorList>
    </citation>
    <scope>IDENTIFICATION</scope>
    <source>
        <strain evidence="1">Thorbecke</strain>
    </source>
</reference>
<dbReference type="Pfam" id="PF07426">
    <property type="entry name" value="Dynactin_p22"/>
    <property type="match status" value="1"/>
</dbReference>
<dbReference type="GO" id="GO:0061640">
    <property type="term" value="P:cytoskeleton-dependent cytokinesis"/>
    <property type="evidence" value="ECO:0007669"/>
    <property type="project" value="Ensembl"/>
</dbReference>
<accession>A0A5F9CYT8</accession>
<proteinExistence type="predicted"/>
<dbReference type="SMR" id="A0A5F9CYT8"/>
<dbReference type="PANTHER" id="PTHR28360:SF1">
    <property type="entry name" value="DYNACTIN SUBUNIT 3"/>
    <property type="match status" value="1"/>
</dbReference>
<reference evidence="1" key="3">
    <citation type="submission" date="2025-09" db="UniProtKB">
        <authorList>
            <consortium name="Ensembl"/>
        </authorList>
    </citation>
    <scope>IDENTIFICATION</scope>
    <source>
        <strain evidence="1">Thorbecke</strain>
    </source>
</reference>
<dbReference type="GO" id="GO:0005730">
    <property type="term" value="C:nucleolus"/>
    <property type="evidence" value="ECO:0007669"/>
    <property type="project" value="Ensembl"/>
</dbReference>
<dbReference type="GO" id="GO:0007017">
    <property type="term" value="P:microtubule-based process"/>
    <property type="evidence" value="ECO:0007669"/>
    <property type="project" value="Ensembl"/>
</dbReference>
<gene>
    <name evidence="1" type="primary">DCTN3</name>
</gene>
<dbReference type="GO" id="GO:0005813">
    <property type="term" value="C:centrosome"/>
    <property type="evidence" value="ECO:0007669"/>
    <property type="project" value="Ensembl"/>
</dbReference>
<dbReference type="GO" id="GO:0005869">
    <property type="term" value="C:dynactin complex"/>
    <property type="evidence" value="ECO:0007669"/>
    <property type="project" value="Ensembl"/>
</dbReference>